<organism evidence="1 2">
    <name type="scientific">Sphingobium chungbukense</name>
    <dbReference type="NCBI Taxonomy" id="56193"/>
    <lineage>
        <taxon>Bacteria</taxon>
        <taxon>Pseudomonadati</taxon>
        <taxon>Pseudomonadota</taxon>
        <taxon>Alphaproteobacteria</taxon>
        <taxon>Sphingomonadales</taxon>
        <taxon>Sphingomonadaceae</taxon>
        <taxon>Sphingobium</taxon>
    </lineage>
</organism>
<sequence>MTTPNKHCTVRIDRTKYDRLVALAQERGCSASDLLRAAVDNFLASGQLLTASQRRIARISEFQQLAIDIIIRERFPEYRDRIIAETDKRLELYHGA</sequence>
<reference evidence="1 2" key="1">
    <citation type="submission" date="2015-04" db="EMBL/GenBank/DDBJ databases">
        <title>Genome sequence of aromatic hydrocarbons-degrading Sphingobium chungbukense DJ77.</title>
        <authorList>
            <person name="Kim Y.-C."/>
            <person name="Chae J.-C."/>
        </authorList>
    </citation>
    <scope>NUCLEOTIDE SEQUENCE [LARGE SCALE GENOMIC DNA]</scope>
    <source>
        <strain evidence="1 2">DJ77</strain>
    </source>
</reference>
<evidence type="ECO:0000313" key="1">
    <source>
        <dbReference type="EMBL" id="KKW90513.1"/>
    </source>
</evidence>
<keyword evidence="2" id="KW-1185">Reference proteome</keyword>
<dbReference type="STRING" id="56193.YP76_18085"/>
<dbReference type="PATRIC" id="fig|56193.3.peg.3791"/>
<gene>
    <name evidence="1" type="ORF">YP76_18085</name>
</gene>
<protein>
    <recommendedName>
        <fullName evidence="3">Ribbon-helix-helix protein CopG domain-containing protein</fullName>
    </recommendedName>
</protein>
<dbReference type="EMBL" id="LBIC01000009">
    <property type="protein sequence ID" value="KKW90513.1"/>
    <property type="molecule type" value="Genomic_DNA"/>
</dbReference>
<accession>A0A0M3AKM7</accession>
<proteinExistence type="predicted"/>
<name>A0A0M3AKM7_9SPHN</name>
<comment type="caution">
    <text evidence="1">The sequence shown here is derived from an EMBL/GenBank/DDBJ whole genome shotgun (WGS) entry which is preliminary data.</text>
</comment>
<evidence type="ECO:0000313" key="2">
    <source>
        <dbReference type="Proteomes" id="UP000033874"/>
    </source>
</evidence>
<dbReference type="Proteomes" id="UP000033874">
    <property type="component" value="Unassembled WGS sequence"/>
</dbReference>
<dbReference type="RefSeq" id="WP_021243669.1">
    <property type="nucleotide sequence ID" value="NZ_LBIC01000009.1"/>
</dbReference>
<evidence type="ECO:0008006" key="3">
    <source>
        <dbReference type="Google" id="ProtNLM"/>
    </source>
</evidence>
<dbReference type="AlphaFoldDB" id="A0A0M3AKM7"/>